<dbReference type="Pfam" id="PF10932">
    <property type="entry name" value="DUF2783"/>
    <property type="match status" value="1"/>
</dbReference>
<proteinExistence type="predicted"/>
<evidence type="ECO:0000313" key="2">
    <source>
        <dbReference type="Proteomes" id="UP000236447"/>
    </source>
</evidence>
<reference evidence="1 2" key="1">
    <citation type="journal article" date="2017" name="Front. Microbiol.">
        <title>Phaeobacter piscinae sp. nov., a species of the Roseobacter group and potential aquaculture probiont.</title>
        <authorList>
            <person name="Sonnenschein E.C."/>
            <person name="Phippen C.B.W."/>
            <person name="Nielsen K.F."/>
            <person name="Mateiu R.V."/>
            <person name="Melchiorsen J."/>
            <person name="Gram L."/>
            <person name="Overmann J."/>
            <person name="Freese H.M."/>
        </authorList>
    </citation>
    <scope>NUCLEOTIDE SEQUENCE [LARGE SCALE GENOMIC DNA]</scope>
    <source>
        <strain evidence="1 2">P88</strain>
    </source>
</reference>
<name>A0A2I7KDE8_9RHOB</name>
<accession>A0A2I7KDE8</accession>
<sequence>MNALSTDPEHLILAPNIERADDFYADLLAAHEGLTKSQSDALNARLVLVLANHIGTRAILTHALAAAALPQGETDT</sequence>
<reference evidence="1 2" key="2">
    <citation type="journal article" date="2017" name="Genome Biol. Evol.">
        <title>Trajectories and Drivers of Genome Evolution in Surface-Associated Marine Phaeobacter.</title>
        <authorList>
            <person name="Freese H.M."/>
            <person name="Sikorski J."/>
            <person name="Bunk B."/>
            <person name="Scheuner C."/>
            <person name="Meier-Kolthoff J.P."/>
            <person name="Sproer C."/>
            <person name="Gram L."/>
            <person name="Overmann J."/>
        </authorList>
    </citation>
    <scope>NUCLEOTIDE SEQUENCE [LARGE SCALE GENOMIC DNA]</scope>
    <source>
        <strain evidence="1 2">P88</strain>
    </source>
</reference>
<gene>
    <name evidence="1" type="ORF">PhaeoP88_03302</name>
</gene>
<dbReference type="AlphaFoldDB" id="A0A2I7KDE8"/>
<organism evidence="1 2">
    <name type="scientific">Phaeobacter inhibens</name>
    <dbReference type="NCBI Taxonomy" id="221822"/>
    <lineage>
        <taxon>Bacteria</taxon>
        <taxon>Pseudomonadati</taxon>
        <taxon>Pseudomonadota</taxon>
        <taxon>Alphaproteobacteria</taxon>
        <taxon>Rhodobacterales</taxon>
        <taxon>Roseobacteraceae</taxon>
        <taxon>Phaeobacter</taxon>
    </lineage>
</organism>
<evidence type="ECO:0000313" key="1">
    <source>
        <dbReference type="EMBL" id="AUR00630.1"/>
    </source>
</evidence>
<dbReference type="RefSeq" id="WP_102884129.1">
    <property type="nucleotide sequence ID" value="NZ_CP010725.1"/>
</dbReference>
<dbReference type="EMBL" id="CP010725">
    <property type="protein sequence ID" value="AUR00630.1"/>
    <property type="molecule type" value="Genomic_DNA"/>
</dbReference>
<dbReference type="Proteomes" id="UP000236447">
    <property type="component" value="Chromosome"/>
</dbReference>
<protein>
    <recommendedName>
        <fullName evidence="3">DUF2783 domain-containing protein</fullName>
    </recommendedName>
</protein>
<dbReference type="InterPro" id="IPR021233">
    <property type="entry name" value="DUF2783"/>
</dbReference>
<evidence type="ECO:0008006" key="3">
    <source>
        <dbReference type="Google" id="ProtNLM"/>
    </source>
</evidence>